<evidence type="ECO:0000259" key="6">
    <source>
        <dbReference type="PROSITE" id="PS50280"/>
    </source>
</evidence>
<dbReference type="GO" id="GO:0008270">
    <property type="term" value="F:zinc ion binding"/>
    <property type="evidence" value="ECO:0007669"/>
    <property type="project" value="UniProtKB-KW"/>
</dbReference>
<dbReference type="Pfam" id="PF21549">
    <property type="entry name" value="PRDM2_PR"/>
    <property type="match status" value="1"/>
</dbReference>
<dbReference type="PROSITE" id="PS50280">
    <property type="entry name" value="SET"/>
    <property type="match status" value="1"/>
</dbReference>
<organism evidence="7 8">
    <name type="scientific">Rotaria socialis</name>
    <dbReference type="NCBI Taxonomy" id="392032"/>
    <lineage>
        <taxon>Eukaryota</taxon>
        <taxon>Metazoa</taxon>
        <taxon>Spiralia</taxon>
        <taxon>Gnathifera</taxon>
        <taxon>Rotifera</taxon>
        <taxon>Eurotatoria</taxon>
        <taxon>Bdelloidea</taxon>
        <taxon>Philodinida</taxon>
        <taxon>Philodinidae</taxon>
        <taxon>Rotaria</taxon>
    </lineage>
</organism>
<dbReference type="Gene3D" id="3.30.60.90">
    <property type="match status" value="1"/>
</dbReference>
<dbReference type="AlphaFoldDB" id="A0A818M454"/>
<evidence type="ECO:0008006" key="9">
    <source>
        <dbReference type="Google" id="ProtNLM"/>
    </source>
</evidence>
<evidence type="ECO:0000256" key="4">
    <source>
        <dbReference type="PROSITE-ProRule" id="PRU00228"/>
    </source>
</evidence>
<dbReference type="InterPro" id="IPR046341">
    <property type="entry name" value="SET_dom_sf"/>
</dbReference>
<feature type="domain" description="SET" evidence="6">
    <location>
        <begin position="189"/>
        <end position="304"/>
    </location>
</feature>
<evidence type="ECO:0000256" key="2">
    <source>
        <dbReference type="ARBA" id="ARBA00022771"/>
    </source>
</evidence>
<proteinExistence type="predicted"/>
<dbReference type="InterPro" id="IPR001214">
    <property type="entry name" value="SET_dom"/>
</dbReference>
<keyword evidence="1" id="KW-0479">Metal-binding</keyword>
<dbReference type="Gene3D" id="2.170.270.10">
    <property type="entry name" value="SET domain"/>
    <property type="match status" value="1"/>
</dbReference>
<gene>
    <name evidence="7" type="ORF">FME351_LOCUS21320</name>
</gene>
<evidence type="ECO:0000259" key="5">
    <source>
        <dbReference type="PROSITE" id="PS50135"/>
    </source>
</evidence>
<dbReference type="Pfam" id="PF00569">
    <property type="entry name" value="ZZ"/>
    <property type="match status" value="1"/>
</dbReference>
<dbReference type="EMBL" id="CAJNYU010002703">
    <property type="protein sequence ID" value="CAF3588353.1"/>
    <property type="molecule type" value="Genomic_DNA"/>
</dbReference>
<sequence length="319" mass="36330">MTSSFGVSQMPGFVASQKDYRKVPSTSIFEHQEYLTMFFGYCGQCLKVLVHGRDEPFVCNQCPYEFFVCNKCIAHMPRQHPSMHTFSKSEWHNVAFKLAHDLKHFGILCDGCGTKSFGGTRHRCQRCDTSFDLCEKCIGTTPKNHTFKIISNRYLRACNHKLLAQRVLEVIYPSLVDSNSYALATTPTDTVYIAKSSLPNAGLGVFASRRIARFSYFGPYVGYKRSVDLIHGASSYAWNVLDKSGNVMYYIDAVDPKNSNWLRFVNCPNNFAQRNLMSLVYHGDIFYLSIRNIEVGEELLVYYGDAYAEKLGIDTKQFQ</sequence>
<dbReference type="SUPFAM" id="SSF57850">
    <property type="entry name" value="RING/U-box"/>
    <property type="match status" value="1"/>
</dbReference>
<dbReference type="InterPro" id="IPR013087">
    <property type="entry name" value="Znf_C2H2_type"/>
</dbReference>
<dbReference type="PROSITE" id="PS50135">
    <property type="entry name" value="ZF_ZZ_2"/>
    <property type="match status" value="1"/>
</dbReference>
<dbReference type="SMART" id="SM00291">
    <property type="entry name" value="ZnF_ZZ"/>
    <property type="match status" value="1"/>
</dbReference>
<accession>A0A818M454</accession>
<dbReference type="InterPro" id="IPR000433">
    <property type="entry name" value="Znf_ZZ"/>
</dbReference>
<evidence type="ECO:0000256" key="1">
    <source>
        <dbReference type="ARBA" id="ARBA00022723"/>
    </source>
</evidence>
<keyword evidence="2 4" id="KW-0863">Zinc-finger</keyword>
<keyword evidence="3" id="KW-0862">Zinc</keyword>
<protein>
    <recommendedName>
        <fullName evidence="9">SET domain-containing protein</fullName>
    </recommendedName>
</protein>
<feature type="domain" description="ZZ-type" evidence="5">
    <location>
        <begin position="104"/>
        <end position="155"/>
    </location>
</feature>
<name>A0A818M454_9BILA</name>
<evidence type="ECO:0000313" key="7">
    <source>
        <dbReference type="EMBL" id="CAF3588353.1"/>
    </source>
</evidence>
<dbReference type="SUPFAM" id="SSF82199">
    <property type="entry name" value="SET domain"/>
    <property type="match status" value="1"/>
</dbReference>
<dbReference type="InterPro" id="IPR043145">
    <property type="entry name" value="Znf_ZZ_sf"/>
</dbReference>
<dbReference type="PROSITE" id="PS00028">
    <property type="entry name" value="ZINC_FINGER_C2H2_1"/>
    <property type="match status" value="1"/>
</dbReference>
<reference evidence="7" key="1">
    <citation type="submission" date="2021-02" db="EMBL/GenBank/DDBJ databases">
        <authorList>
            <person name="Nowell W R."/>
        </authorList>
    </citation>
    <scope>NUCLEOTIDE SEQUENCE</scope>
</reference>
<dbReference type="Proteomes" id="UP000663869">
    <property type="component" value="Unassembled WGS sequence"/>
</dbReference>
<dbReference type="SMART" id="SM00317">
    <property type="entry name" value="SET"/>
    <property type="match status" value="1"/>
</dbReference>
<evidence type="ECO:0000256" key="3">
    <source>
        <dbReference type="ARBA" id="ARBA00022833"/>
    </source>
</evidence>
<comment type="caution">
    <text evidence="7">The sequence shown here is derived from an EMBL/GenBank/DDBJ whole genome shotgun (WGS) entry which is preliminary data.</text>
</comment>
<evidence type="ECO:0000313" key="8">
    <source>
        <dbReference type="Proteomes" id="UP000663869"/>
    </source>
</evidence>